<dbReference type="GO" id="GO:0016020">
    <property type="term" value="C:membrane"/>
    <property type="evidence" value="ECO:0007669"/>
    <property type="project" value="UniProtKB-SubCell"/>
</dbReference>
<comment type="subcellular location">
    <subcellularLocation>
        <location evidence="1">Membrane</location>
        <topology evidence="1">Multi-pass membrane protein</topology>
    </subcellularLocation>
</comment>
<dbReference type="Pfam" id="PF01040">
    <property type="entry name" value="UbiA"/>
    <property type="match status" value="1"/>
</dbReference>
<feature type="transmembrane region" description="Helical" evidence="6">
    <location>
        <begin position="176"/>
        <end position="193"/>
    </location>
</feature>
<dbReference type="PANTHER" id="PTHR42723:SF1">
    <property type="entry name" value="CHLOROPHYLL SYNTHASE, CHLOROPLASTIC"/>
    <property type="match status" value="1"/>
</dbReference>
<feature type="transmembrane region" description="Helical" evidence="6">
    <location>
        <begin position="205"/>
        <end position="224"/>
    </location>
</feature>
<sequence>MSRDRLLAFAQLLRIPNVFTAFSDIALGACVAVAVVPSAPVGFWGAYLVLALASGCLYLAGMVWNDVFDLAEDKTTRAFRPLPSGRVKRGTAIGLGAALSSAGVALAALAGVPGQPEWTHEPLVFALGILAAVLIYDGGAKRTPAGPVAMAGCRFLNVLFGLSLVPEAALDVEYRLHLASVVGFYIVGVTWLARTEEGASRKRDLALAASVVGLALLLALLMRMKLHSATGSAKPLAALGTVAFPYLLVAFGFLVGRPMARAIARPTPRTVQAAVKRCVLGLVALDAVLATLFVGLPGLLVLLLLPPALVLGKWVYST</sequence>
<gene>
    <name evidence="7" type="ORF">FTUN_6917</name>
</gene>
<proteinExistence type="predicted"/>
<feature type="transmembrane region" description="Helical" evidence="6">
    <location>
        <begin position="278"/>
        <end position="305"/>
    </location>
</feature>
<evidence type="ECO:0000256" key="4">
    <source>
        <dbReference type="ARBA" id="ARBA00022989"/>
    </source>
</evidence>
<evidence type="ECO:0000256" key="2">
    <source>
        <dbReference type="ARBA" id="ARBA00022475"/>
    </source>
</evidence>
<dbReference type="AlphaFoldDB" id="A0A6M5Z0I9"/>
<dbReference type="Proteomes" id="UP000503447">
    <property type="component" value="Chromosome"/>
</dbReference>
<protein>
    <submittedName>
        <fullName evidence="7">Uncharacterized protein</fullName>
    </submittedName>
</protein>
<organism evidence="7 8">
    <name type="scientific">Frigoriglobus tundricola</name>
    <dbReference type="NCBI Taxonomy" id="2774151"/>
    <lineage>
        <taxon>Bacteria</taxon>
        <taxon>Pseudomonadati</taxon>
        <taxon>Planctomycetota</taxon>
        <taxon>Planctomycetia</taxon>
        <taxon>Gemmatales</taxon>
        <taxon>Gemmataceae</taxon>
        <taxon>Frigoriglobus</taxon>
    </lineage>
</organism>
<evidence type="ECO:0000256" key="3">
    <source>
        <dbReference type="ARBA" id="ARBA00022692"/>
    </source>
</evidence>
<keyword evidence="2" id="KW-1003">Cell membrane</keyword>
<feature type="transmembrane region" description="Helical" evidence="6">
    <location>
        <begin position="236"/>
        <end position="257"/>
    </location>
</feature>
<evidence type="ECO:0000256" key="1">
    <source>
        <dbReference type="ARBA" id="ARBA00004141"/>
    </source>
</evidence>
<name>A0A6M5Z0I9_9BACT</name>
<dbReference type="InterPro" id="IPR044878">
    <property type="entry name" value="UbiA_sf"/>
</dbReference>
<dbReference type="GO" id="GO:0016765">
    <property type="term" value="F:transferase activity, transferring alkyl or aryl (other than methyl) groups"/>
    <property type="evidence" value="ECO:0007669"/>
    <property type="project" value="InterPro"/>
</dbReference>
<accession>A0A6M5Z0I9</accession>
<dbReference type="EMBL" id="CP053452">
    <property type="protein sequence ID" value="QJW99314.1"/>
    <property type="molecule type" value="Genomic_DNA"/>
</dbReference>
<dbReference type="InterPro" id="IPR000537">
    <property type="entry name" value="UbiA_prenyltransferase"/>
</dbReference>
<feature type="transmembrane region" description="Helical" evidence="6">
    <location>
        <begin position="148"/>
        <end position="170"/>
    </location>
</feature>
<reference evidence="8" key="1">
    <citation type="submission" date="2020-05" db="EMBL/GenBank/DDBJ databases">
        <title>Frigoriglobus tundricola gen. nov., sp. nov., a psychrotolerant cellulolytic planctomycete of the family Gemmataceae with two divergent copies of 16S rRNA gene.</title>
        <authorList>
            <person name="Kulichevskaya I.S."/>
            <person name="Ivanova A.A."/>
            <person name="Naumoff D.G."/>
            <person name="Beletsky A.V."/>
            <person name="Rijpstra W.I.C."/>
            <person name="Sinninghe Damste J.S."/>
            <person name="Mardanov A.V."/>
            <person name="Ravin N.V."/>
            <person name="Dedysh S.N."/>
        </authorList>
    </citation>
    <scope>NUCLEOTIDE SEQUENCE [LARGE SCALE GENOMIC DNA]</scope>
    <source>
        <strain evidence="8">PL17</strain>
    </source>
</reference>
<evidence type="ECO:0000313" key="8">
    <source>
        <dbReference type="Proteomes" id="UP000503447"/>
    </source>
</evidence>
<evidence type="ECO:0000256" key="6">
    <source>
        <dbReference type="SAM" id="Phobius"/>
    </source>
</evidence>
<dbReference type="Gene3D" id="1.10.357.140">
    <property type="entry name" value="UbiA prenyltransferase"/>
    <property type="match status" value="1"/>
</dbReference>
<dbReference type="KEGG" id="ftj:FTUN_6917"/>
<keyword evidence="8" id="KW-1185">Reference proteome</keyword>
<keyword evidence="3 6" id="KW-0812">Transmembrane</keyword>
<feature type="transmembrane region" description="Helical" evidence="6">
    <location>
        <begin position="118"/>
        <end position="136"/>
    </location>
</feature>
<dbReference type="PANTHER" id="PTHR42723">
    <property type="entry name" value="CHLOROPHYLL SYNTHASE"/>
    <property type="match status" value="1"/>
</dbReference>
<evidence type="ECO:0000256" key="5">
    <source>
        <dbReference type="ARBA" id="ARBA00023136"/>
    </source>
</evidence>
<dbReference type="CDD" id="cd13964">
    <property type="entry name" value="PT_UbiA_1"/>
    <property type="match status" value="1"/>
</dbReference>
<keyword evidence="4 6" id="KW-1133">Transmembrane helix</keyword>
<keyword evidence="5 6" id="KW-0472">Membrane</keyword>
<evidence type="ECO:0000313" key="7">
    <source>
        <dbReference type="EMBL" id="QJW99314.1"/>
    </source>
</evidence>
<feature type="transmembrane region" description="Helical" evidence="6">
    <location>
        <begin position="44"/>
        <end position="71"/>
    </location>
</feature>
<dbReference type="RefSeq" id="WP_171474293.1">
    <property type="nucleotide sequence ID" value="NZ_CP053452.2"/>
</dbReference>
<feature type="transmembrane region" description="Helical" evidence="6">
    <location>
        <begin position="92"/>
        <end position="112"/>
    </location>
</feature>
<dbReference type="InterPro" id="IPR050475">
    <property type="entry name" value="Prenyltransferase_related"/>
</dbReference>